<reference evidence="2" key="1">
    <citation type="submission" date="2022-08" db="EMBL/GenBank/DDBJ databases">
        <authorList>
            <consortium name="DOE Joint Genome Institute"/>
            <person name="Min B."/>
            <person name="Riley R."/>
            <person name="Sierra-Patev S."/>
            <person name="Naranjo-Ortiz M."/>
            <person name="Looney B."/>
            <person name="Konkel Z."/>
            <person name="Slot J.C."/>
            <person name="Sakamoto Y."/>
            <person name="Steenwyk J.L."/>
            <person name="Rokas A."/>
            <person name="Carro J."/>
            <person name="Camarero S."/>
            <person name="Ferreira P."/>
            <person name="Molpeceres G."/>
            <person name="Ruiz-Duenas F.J."/>
            <person name="Serrano A."/>
            <person name="Henrissat B."/>
            <person name="Drula E."/>
            <person name="Hughes K.W."/>
            <person name="Mata J.L."/>
            <person name="Ishikawa N.K."/>
            <person name="Vargas-Isla R."/>
            <person name="Ushijima S."/>
            <person name="Smith C.A."/>
            <person name="Ahrendt S."/>
            <person name="Andreopoulos W."/>
            <person name="He G."/>
            <person name="Labutti K."/>
            <person name="Lipzen A."/>
            <person name="Ng V."/>
            <person name="Sandor L."/>
            <person name="Barry K."/>
            <person name="Martinez A.T."/>
            <person name="Xiao Y."/>
            <person name="Gibbons J.G."/>
            <person name="Terashima K."/>
            <person name="Hibbett D.S."/>
            <person name="Grigoriev I.V."/>
        </authorList>
    </citation>
    <scope>NUCLEOTIDE SEQUENCE</scope>
    <source>
        <strain evidence="2">TFB9207</strain>
    </source>
</reference>
<accession>A0AA38PHK0</accession>
<dbReference type="EMBL" id="MU805986">
    <property type="protein sequence ID" value="KAJ3843080.1"/>
    <property type="molecule type" value="Genomic_DNA"/>
</dbReference>
<dbReference type="Proteomes" id="UP001163846">
    <property type="component" value="Unassembled WGS sequence"/>
</dbReference>
<evidence type="ECO:0000256" key="1">
    <source>
        <dbReference type="SAM" id="MobiDB-lite"/>
    </source>
</evidence>
<proteinExistence type="predicted"/>
<evidence type="ECO:0000313" key="2">
    <source>
        <dbReference type="EMBL" id="KAJ3843080.1"/>
    </source>
</evidence>
<evidence type="ECO:0000313" key="3">
    <source>
        <dbReference type="Proteomes" id="UP001163846"/>
    </source>
</evidence>
<sequence length="492" mass="55351">MGSQKTPRKPSRSNAFTITAFSLRDRIECAEQEHRLLDLDYVDNPTTSEFDYDSYGSSSDAEGGSVSASTGPSSSLPKSKRTAPRKPKWVRPPLPADRERSPTPPPPLGRRHGQRNRRRAARREEASQLGTTLDAAVHRNRLAQTASTITTNFDSDDILTATSGYIGTERVDTEIKDQRLVHSFDDLVGEHSPWKFTVHSLFTRVPSLFTDDGQRVFLVRIAPPAGDRSFLNQAVEAGQVLDQYRPLFFNENEPFPQHRRGDFPVKAFGVSFGGGQEVPKAIYQTKLDAKLVNRIRGMRCFRRLAGHASAAFATWAPKLHAMYHDYSLQLQKLIPDLKHNFPNSVFSCCTLNFGPRTTTVEHLDHKNYIFGWCAVTALGNFDHTRGGHMVLWDLKLVVELPPGWTILLPSAYLRHSNTTIHEGESRFSFTQYTAGGLFRVIDDEGISRSRMSPAERRHAQRLQRQRLNTDLNCYSTLQELGVDANNVQVSMA</sequence>
<feature type="compositionally biased region" description="Basic residues" evidence="1">
    <location>
        <begin position="78"/>
        <end position="89"/>
    </location>
</feature>
<feature type="compositionally biased region" description="Polar residues" evidence="1">
    <location>
        <begin position="44"/>
        <end position="60"/>
    </location>
</feature>
<comment type="caution">
    <text evidence="2">The sequence shown here is derived from an EMBL/GenBank/DDBJ whole genome shotgun (WGS) entry which is preliminary data.</text>
</comment>
<protein>
    <submittedName>
        <fullName evidence="2">Uncharacterized protein</fullName>
    </submittedName>
</protein>
<keyword evidence="3" id="KW-1185">Reference proteome</keyword>
<feature type="compositionally biased region" description="Low complexity" evidence="1">
    <location>
        <begin position="63"/>
        <end position="77"/>
    </location>
</feature>
<dbReference type="Gene3D" id="3.60.130.30">
    <property type="match status" value="1"/>
</dbReference>
<name>A0AA38PHK0_9AGAR</name>
<feature type="region of interest" description="Disordered" evidence="1">
    <location>
        <begin position="37"/>
        <end position="132"/>
    </location>
</feature>
<feature type="compositionally biased region" description="Basic residues" evidence="1">
    <location>
        <begin position="109"/>
        <end position="121"/>
    </location>
</feature>
<organism evidence="2 3">
    <name type="scientific">Lentinula raphanica</name>
    <dbReference type="NCBI Taxonomy" id="153919"/>
    <lineage>
        <taxon>Eukaryota</taxon>
        <taxon>Fungi</taxon>
        <taxon>Dikarya</taxon>
        <taxon>Basidiomycota</taxon>
        <taxon>Agaricomycotina</taxon>
        <taxon>Agaricomycetes</taxon>
        <taxon>Agaricomycetidae</taxon>
        <taxon>Agaricales</taxon>
        <taxon>Marasmiineae</taxon>
        <taxon>Omphalotaceae</taxon>
        <taxon>Lentinula</taxon>
    </lineage>
</organism>
<gene>
    <name evidence="2" type="ORF">F5878DRAFT_528617</name>
</gene>
<dbReference type="AlphaFoldDB" id="A0AA38PHK0"/>